<comment type="cofactor">
    <cofactor evidence="1">
        <name>FAD</name>
        <dbReference type="ChEBI" id="CHEBI:57692"/>
    </cofactor>
</comment>
<dbReference type="Pfam" id="PF01494">
    <property type="entry name" value="FAD_binding_3"/>
    <property type="match status" value="1"/>
</dbReference>
<gene>
    <name evidence="5" type="ORF">BCF44_1456</name>
</gene>
<keyword evidence="3" id="KW-0274">FAD</keyword>
<evidence type="ECO:0000259" key="4">
    <source>
        <dbReference type="Pfam" id="PF01494"/>
    </source>
</evidence>
<accession>A0A3E0G4R8</accession>
<dbReference type="GO" id="GO:0016709">
    <property type="term" value="F:oxidoreductase activity, acting on paired donors, with incorporation or reduction of molecular oxygen, NAD(P)H as one donor, and incorporation of one atom of oxygen"/>
    <property type="evidence" value="ECO:0007669"/>
    <property type="project" value="UniProtKB-ARBA"/>
</dbReference>
<dbReference type="SUPFAM" id="SSF51905">
    <property type="entry name" value="FAD/NAD(P)-binding domain"/>
    <property type="match status" value="1"/>
</dbReference>
<evidence type="ECO:0000313" key="6">
    <source>
        <dbReference type="Proteomes" id="UP000256269"/>
    </source>
</evidence>
<dbReference type="InterPro" id="IPR036188">
    <property type="entry name" value="FAD/NAD-bd_sf"/>
</dbReference>
<dbReference type="EMBL" id="QUNO01000045">
    <property type="protein sequence ID" value="REH17463.1"/>
    <property type="molecule type" value="Genomic_DNA"/>
</dbReference>
<dbReference type="AlphaFoldDB" id="A0A3E0G4R8"/>
<feature type="domain" description="FAD-binding" evidence="4">
    <location>
        <begin position="2"/>
        <end position="339"/>
    </location>
</feature>
<dbReference type="PRINTS" id="PR00420">
    <property type="entry name" value="RNGMNOXGNASE"/>
</dbReference>
<dbReference type="Gene3D" id="3.40.30.120">
    <property type="match status" value="1"/>
</dbReference>
<proteinExistence type="predicted"/>
<keyword evidence="2" id="KW-0285">Flavoprotein</keyword>
<protein>
    <submittedName>
        <fullName evidence="5">2-polyprenyl-6-methoxyphenol hydroxylase-like FAD-dependent oxidoreductase</fullName>
    </submittedName>
</protein>
<dbReference type="Gene3D" id="3.30.70.2450">
    <property type="match status" value="1"/>
</dbReference>
<dbReference type="PANTHER" id="PTHR43004:SF19">
    <property type="entry name" value="BINDING MONOOXYGENASE, PUTATIVE (JCVI)-RELATED"/>
    <property type="match status" value="1"/>
</dbReference>
<sequence length="478" mass="50609">MGLLLAAELALAGADVRVVERLLAEPANSMKAQGINVPTAEALDRRGLLPAAEKVHQEVLERIGSYGTGEGRFTGHFAGMALDPDLVDWADPDLAAHTAAEGARMVPQPQLEALLADHVARLGVPVHRGVEVIALDDTGDRVLVGTDTGSFETGWLVGCDGGHSAVRRLAGIDFPGTDPELTGYQAVADIADPEKLADGWTWTPRGVYRYGPQPGRVATVEFNSPPADRSTPITLDDVQAALRRISGTDVTLTALRATPTRWTDNTRQAATYRKGRVLLAGDAAHVHPPFGGQGLNLGVGDAMNLGWKLGAVIAGRAPEGLLDSYDVERRPLGAWVLDWTRAQIGVLRGDPKSGALREIVADLLSTRDGTTYAVKKVSGVTQRIELPGDHPLIGRYVPDVYLGDGSRLADHAHGGGFLLLDRTSDGAFARIGNGRVNVVTDAHETPAGLLVRPDGVVAWASDTDDAAGLEDALQRWVG</sequence>
<evidence type="ECO:0000256" key="2">
    <source>
        <dbReference type="ARBA" id="ARBA00022630"/>
    </source>
</evidence>
<dbReference type="InterPro" id="IPR002938">
    <property type="entry name" value="FAD-bd"/>
</dbReference>
<keyword evidence="6" id="KW-1185">Reference proteome</keyword>
<dbReference type="Proteomes" id="UP000256269">
    <property type="component" value="Unassembled WGS sequence"/>
</dbReference>
<evidence type="ECO:0000256" key="1">
    <source>
        <dbReference type="ARBA" id="ARBA00001974"/>
    </source>
</evidence>
<dbReference type="Gene3D" id="3.50.50.60">
    <property type="entry name" value="FAD/NAD(P)-binding domain"/>
    <property type="match status" value="1"/>
</dbReference>
<evidence type="ECO:0000313" key="5">
    <source>
        <dbReference type="EMBL" id="REH17463.1"/>
    </source>
</evidence>
<comment type="caution">
    <text evidence="5">The sequence shown here is derived from an EMBL/GenBank/DDBJ whole genome shotgun (WGS) entry which is preliminary data.</text>
</comment>
<evidence type="ECO:0000256" key="3">
    <source>
        <dbReference type="ARBA" id="ARBA00022827"/>
    </source>
</evidence>
<dbReference type="GO" id="GO:0071949">
    <property type="term" value="F:FAD binding"/>
    <property type="evidence" value="ECO:0007669"/>
    <property type="project" value="InterPro"/>
</dbReference>
<reference evidence="5 6" key="1">
    <citation type="submission" date="2018-08" db="EMBL/GenBank/DDBJ databases">
        <title>Genomic Encyclopedia of Archaeal and Bacterial Type Strains, Phase II (KMG-II): from individual species to whole genera.</title>
        <authorList>
            <person name="Goeker M."/>
        </authorList>
    </citation>
    <scope>NUCLEOTIDE SEQUENCE [LARGE SCALE GENOMIC DNA]</scope>
    <source>
        <strain evidence="5 6">DSM 45791</strain>
    </source>
</reference>
<dbReference type="PANTHER" id="PTHR43004">
    <property type="entry name" value="TRK SYSTEM POTASSIUM UPTAKE PROTEIN"/>
    <property type="match status" value="1"/>
</dbReference>
<dbReference type="InterPro" id="IPR050641">
    <property type="entry name" value="RIFMO-like"/>
</dbReference>
<dbReference type="Pfam" id="PF21274">
    <property type="entry name" value="Rng_hyd_C"/>
    <property type="match status" value="1"/>
</dbReference>
<name>A0A3E0G4R8_9PSEU</name>
<organism evidence="5 6">
    <name type="scientific">Kutzneria buriramensis</name>
    <dbReference type="NCBI Taxonomy" id="1045776"/>
    <lineage>
        <taxon>Bacteria</taxon>
        <taxon>Bacillati</taxon>
        <taxon>Actinomycetota</taxon>
        <taxon>Actinomycetes</taxon>
        <taxon>Pseudonocardiales</taxon>
        <taxon>Pseudonocardiaceae</taxon>
        <taxon>Kutzneria</taxon>
    </lineage>
</organism>